<dbReference type="HAMAP" id="MF_00768">
    <property type="entry name" value="HTH_type_BetI"/>
    <property type="match status" value="1"/>
</dbReference>
<name>A0A6P1SZQ6_9RHOB</name>
<dbReference type="NCBIfam" id="NF001978">
    <property type="entry name" value="PRK00767.1"/>
    <property type="match status" value="1"/>
</dbReference>
<dbReference type="Pfam" id="PF00440">
    <property type="entry name" value="TetR_N"/>
    <property type="match status" value="1"/>
</dbReference>
<evidence type="ECO:0000256" key="3">
    <source>
        <dbReference type="ARBA" id="ARBA00023015"/>
    </source>
</evidence>
<keyword evidence="5 7" id="KW-0804">Transcription</keyword>
<evidence type="ECO:0000313" key="10">
    <source>
        <dbReference type="EMBL" id="QHQ35237.1"/>
    </source>
</evidence>
<dbReference type="InterPro" id="IPR036271">
    <property type="entry name" value="Tet_transcr_reg_TetR-rel_C_sf"/>
</dbReference>
<dbReference type="PROSITE" id="PS01081">
    <property type="entry name" value="HTH_TETR_1"/>
    <property type="match status" value="1"/>
</dbReference>
<keyword evidence="3 7" id="KW-0805">Transcription regulation</keyword>
<dbReference type="RefSeq" id="WP_161861803.1">
    <property type="nucleotide sequence ID" value="NZ_CP046620.1"/>
</dbReference>
<dbReference type="PANTHER" id="PTHR30055">
    <property type="entry name" value="HTH-TYPE TRANSCRIPTIONAL REGULATOR RUTR"/>
    <property type="match status" value="1"/>
</dbReference>
<dbReference type="UniPathway" id="UPA00529"/>
<dbReference type="InterPro" id="IPR023772">
    <property type="entry name" value="DNA-bd_HTH_TetR-type_CS"/>
</dbReference>
<proteinExistence type="inferred from homology"/>
<evidence type="ECO:0000256" key="2">
    <source>
        <dbReference type="ARBA" id="ARBA00022491"/>
    </source>
</evidence>
<dbReference type="NCBIfam" id="TIGR03384">
    <property type="entry name" value="betaine_BetI"/>
    <property type="match status" value="1"/>
</dbReference>
<keyword evidence="11" id="KW-1185">Reference proteome</keyword>
<dbReference type="Pfam" id="PF13977">
    <property type="entry name" value="TetR_C_6"/>
    <property type="match status" value="1"/>
</dbReference>
<dbReference type="InterPro" id="IPR001647">
    <property type="entry name" value="HTH_TetR"/>
</dbReference>
<evidence type="ECO:0000256" key="7">
    <source>
        <dbReference type="HAMAP-Rule" id="MF_00768"/>
    </source>
</evidence>
<comment type="function">
    <text evidence="6">Repressor involved in the biosynthesis of the osmoprotectant glycine betaine. It represses transcription of the choline transporter BetT and the genes of BetAB involved in the synthesis of glycine betaine.</text>
</comment>
<dbReference type="EMBL" id="CP046620">
    <property type="protein sequence ID" value="QHQ35237.1"/>
    <property type="molecule type" value="Genomic_DNA"/>
</dbReference>
<dbReference type="SUPFAM" id="SSF46689">
    <property type="entry name" value="Homeodomain-like"/>
    <property type="match status" value="1"/>
</dbReference>
<comment type="function">
    <text evidence="7">Repressor involved in choline regulation of the bet genes.</text>
</comment>
<dbReference type="SUPFAM" id="SSF48498">
    <property type="entry name" value="Tetracyclin repressor-like, C-terminal domain"/>
    <property type="match status" value="1"/>
</dbReference>
<dbReference type="InterPro" id="IPR050109">
    <property type="entry name" value="HTH-type_TetR-like_transc_reg"/>
</dbReference>
<dbReference type="Proteomes" id="UP000464495">
    <property type="component" value="Chromosome"/>
</dbReference>
<evidence type="ECO:0000256" key="4">
    <source>
        <dbReference type="ARBA" id="ARBA00023125"/>
    </source>
</evidence>
<dbReference type="InterPro" id="IPR039538">
    <property type="entry name" value="BetI_C"/>
</dbReference>
<evidence type="ECO:0000313" key="11">
    <source>
        <dbReference type="Proteomes" id="UP000464495"/>
    </source>
</evidence>
<dbReference type="GO" id="GO:0045892">
    <property type="term" value="P:negative regulation of DNA-templated transcription"/>
    <property type="evidence" value="ECO:0007669"/>
    <property type="project" value="UniProtKB-UniRule"/>
</dbReference>
<organism evidence="10 11">
    <name type="scientific">Algicella marina</name>
    <dbReference type="NCBI Taxonomy" id="2683284"/>
    <lineage>
        <taxon>Bacteria</taxon>
        <taxon>Pseudomonadati</taxon>
        <taxon>Pseudomonadota</taxon>
        <taxon>Alphaproteobacteria</taxon>
        <taxon>Rhodobacterales</taxon>
        <taxon>Paracoccaceae</taxon>
        <taxon>Algicella</taxon>
    </lineage>
</organism>
<evidence type="ECO:0000256" key="1">
    <source>
        <dbReference type="ARBA" id="ARBA00004719"/>
    </source>
</evidence>
<dbReference type="PANTHER" id="PTHR30055:SF234">
    <property type="entry name" value="HTH-TYPE TRANSCRIPTIONAL REGULATOR BETI"/>
    <property type="match status" value="1"/>
</dbReference>
<keyword evidence="4 7" id="KW-0238">DNA-binding</keyword>
<accession>A0A6P1SZQ6</accession>
<gene>
    <name evidence="7 10" type="primary">betI</name>
    <name evidence="10" type="ORF">GO499_08510</name>
</gene>
<evidence type="ECO:0000256" key="6">
    <source>
        <dbReference type="ARBA" id="ARBA00024936"/>
    </source>
</evidence>
<feature type="DNA-binding region" description="H-T-H motif" evidence="7 8">
    <location>
        <begin position="28"/>
        <end position="47"/>
    </location>
</feature>
<dbReference type="GO" id="GO:0019285">
    <property type="term" value="P:glycine betaine biosynthetic process from choline"/>
    <property type="evidence" value="ECO:0007669"/>
    <property type="project" value="UniProtKB-UniRule"/>
</dbReference>
<dbReference type="InterPro" id="IPR009057">
    <property type="entry name" value="Homeodomain-like_sf"/>
</dbReference>
<dbReference type="PROSITE" id="PS50977">
    <property type="entry name" value="HTH_TETR_2"/>
    <property type="match status" value="1"/>
</dbReference>
<feature type="domain" description="HTH tetR-type" evidence="9">
    <location>
        <begin position="5"/>
        <end position="65"/>
    </location>
</feature>
<dbReference type="KEGG" id="amaq:GO499_08510"/>
<protein>
    <recommendedName>
        <fullName evidence="7">HTH-type transcriptional regulator BetI</fullName>
    </recommendedName>
</protein>
<dbReference type="Gene3D" id="1.10.357.10">
    <property type="entry name" value="Tetracycline Repressor, domain 2"/>
    <property type="match status" value="1"/>
</dbReference>
<dbReference type="AlphaFoldDB" id="A0A6P1SZQ6"/>
<reference evidence="10 11" key="1">
    <citation type="submission" date="2019-12" db="EMBL/GenBank/DDBJ databases">
        <title>Complete genome sequence of Algicella marina strain 9Alg 56(T) isolated from the red alga Tichocarpus crinitus.</title>
        <authorList>
            <person name="Kim S.-G."/>
            <person name="Nedashkovskaya O.I."/>
        </authorList>
    </citation>
    <scope>NUCLEOTIDE SEQUENCE [LARGE SCALE GENOMIC DNA]</scope>
    <source>
        <strain evidence="10 11">9Alg 56</strain>
    </source>
</reference>
<evidence type="ECO:0000256" key="5">
    <source>
        <dbReference type="ARBA" id="ARBA00023163"/>
    </source>
</evidence>
<dbReference type="GO" id="GO:0000976">
    <property type="term" value="F:transcription cis-regulatory region binding"/>
    <property type="evidence" value="ECO:0007669"/>
    <property type="project" value="TreeGrafter"/>
</dbReference>
<keyword evidence="2 7" id="KW-0678">Repressor</keyword>
<comment type="pathway">
    <text evidence="1 7">Amine and polyamine biosynthesis; betaine biosynthesis via choline pathway [regulation].</text>
</comment>
<dbReference type="GO" id="GO:0003700">
    <property type="term" value="F:DNA-binding transcription factor activity"/>
    <property type="evidence" value="ECO:0007669"/>
    <property type="project" value="UniProtKB-UniRule"/>
</dbReference>
<sequence length="190" mass="21110">MSVEPQRRSQLVKAAIIEIGSTGSLDVTVSKIAKRAGVSPALAFHYFGDKEQLFLAAMRHVLTVYGTEIRTALRSEKTPEDRLRVIIDTSFSPTNFRKAVIASWLNFYVLAQRSDEAQRLLSIYHRRLQSNLVHELRPLVGERAPGVAQRIGGLIDGLYLRSAINPQDITGSSASAHVQMALDRELGRQT</sequence>
<dbReference type="InterPro" id="IPR017757">
    <property type="entry name" value="Tscrpt_rep_BetI"/>
</dbReference>
<evidence type="ECO:0000259" key="9">
    <source>
        <dbReference type="PROSITE" id="PS50977"/>
    </source>
</evidence>
<evidence type="ECO:0000256" key="8">
    <source>
        <dbReference type="PROSITE-ProRule" id="PRU00335"/>
    </source>
</evidence>